<gene>
    <name evidence="3" type="ORF">C1H46_037649</name>
</gene>
<dbReference type="AlphaFoldDB" id="A0A540KRG1"/>
<accession>A0A540KRG1</accession>
<dbReference type="STRING" id="106549.A0A540KRG1"/>
<evidence type="ECO:0000313" key="4">
    <source>
        <dbReference type="Proteomes" id="UP000315295"/>
    </source>
</evidence>
<dbReference type="GO" id="GO:0006189">
    <property type="term" value="P:'de novo' IMP biosynthetic process"/>
    <property type="evidence" value="ECO:0007669"/>
    <property type="project" value="TreeGrafter"/>
</dbReference>
<feature type="region of interest" description="Disordered" evidence="1">
    <location>
        <begin position="1"/>
        <end position="22"/>
    </location>
</feature>
<evidence type="ECO:0000259" key="2">
    <source>
        <dbReference type="SMART" id="SM00851"/>
    </source>
</evidence>
<dbReference type="Gene3D" id="3.40.50.1380">
    <property type="entry name" value="Methylglyoxal synthase-like domain"/>
    <property type="match status" value="2"/>
</dbReference>
<evidence type="ECO:0000256" key="1">
    <source>
        <dbReference type="SAM" id="MobiDB-lite"/>
    </source>
</evidence>
<feature type="compositionally biased region" description="Polar residues" evidence="1">
    <location>
        <begin position="8"/>
        <end position="22"/>
    </location>
</feature>
<dbReference type="SUPFAM" id="SSF52335">
    <property type="entry name" value="Methylglyoxal synthase-like"/>
    <property type="match status" value="1"/>
</dbReference>
<dbReference type="GO" id="GO:0004643">
    <property type="term" value="F:phosphoribosylaminoimidazolecarboxamide formyltransferase activity"/>
    <property type="evidence" value="ECO:0007669"/>
    <property type="project" value="InterPro"/>
</dbReference>
<reference evidence="3 4" key="1">
    <citation type="journal article" date="2019" name="G3 (Bethesda)">
        <title>Sequencing of a Wild Apple (Malus baccata) Genome Unravels the Differences Between Cultivated and Wild Apple Species Regarding Disease Resistance and Cold Tolerance.</title>
        <authorList>
            <person name="Chen X."/>
        </authorList>
    </citation>
    <scope>NUCLEOTIDE SEQUENCE [LARGE SCALE GENOMIC DNA]</scope>
    <source>
        <strain evidence="4">cv. Shandingzi</strain>
        <tissue evidence="3">Leaves</tissue>
    </source>
</reference>
<keyword evidence="4" id="KW-1185">Reference proteome</keyword>
<feature type="domain" description="MGS-like" evidence="2">
    <location>
        <begin position="36"/>
        <end position="132"/>
    </location>
</feature>
<organism evidence="3 4">
    <name type="scientific">Malus baccata</name>
    <name type="common">Siberian crab apple</name>
    <name type="synonym">Pyrus baccata</name>
    <dbReference type="NCBI Taxonomy" id="106549"/>
    <lineage>
        <taxon>Eukaryota</taxon>
        <taxon>Viridiplantae</taxon>
        <taxon>Streptophyta</taxon>
        <taxon>Embryophyta</taxon>
        <taxon>Tracheophyta</taxon>
        <taxon>Spermatophyta</taxon>
        <taxon>Magnoliopsida</taxon>
        <taxon>eudicotyledons</taxon>
        <taxon>Gunneridae</taxon>
        <taxon>Pentapetalae</taxon>
        <taxon>rosids</taxon>
        <taxon>fabids</taxon>
        <taxon>Rosales</taxon>
        <taxon>Rosaceae</taxon>
        <taxon>Amygdaloideae</taxon>
        <taxon>Maleae</taxon>
        <taxon>Malus</taxon>
    </lineage>
</organism>
<dbReference type="SMART" id="SM00798">
    <property type="entry name" value="AICARFT_IMPCHas"/>
    <property type="match status" value="1"/>
</dbReference>
<dbReference type="Proteomes" id="UP000315295">
    <property type="component" value="Unassembled WGS sequence"/>
</dbReference>
<dbReference type="InterPro" id="IPR011607">
    <property type="entry name" value="MGS-like_dom"/>
</dbReference>
<dbReference type="SMART" id="SM00851">
    <property type="entry name" value="MGS"/>
    <property type="match status" value="1"/>
</dbReference>
<evidence type="ECO:0000313" key="3">
    <source>
        <dbReference type="EMBL" id="TQD76816.1"/>
    </source>
</evidence>
<dbReference type="Pfam" id="PF01808">
    <property type="entry name" value="AICARFT_IMPCHas"/>
    <property type="match status" value="1"/>
</dbReference>
<dbReference type="GO" id="GO:0005829">
    <property type="term" value="C:cytosol"/>
    <property type="evidence" value="ECO:0007669"/>
    <property type="project" value="TreeGrafter"/>
</dbReference>
<dbReference type="PANTHER" id="PTHR11692">
    <property type="entry name" value="BIFUNCTIONAL PURINE BIOSYNTHESIS PROTEIN PURH"/>
    <property type="match status" value="1"/>
</dbReference>
<dbReference type="PANTHER" id="PTHR11692:SF0">
    <property type="entry name" value="BIFUNCTIONAL PURINE BIOSYNTHESIS PROTEIN ATIC"/>
    <property type="match status" value="1"/>
</dbReference>
<dbReference type="InterPro" id="IPR036914">
    <property type="entry name" value="MGS-like_dom_sf"/>
</dbReference>
<dbReference type="InterPro" id="IPR002695">
    <property type="entry name" value="PurH-like"/>
</dbReference>
<dbReference type="EMBL" id="VIEB01001011">
    <property type="protein sequence ID" value="TQD76816.1"/>
    <property type="molecule type" value="Genomic_DNA"/>
</dbReference>
<sequence length="306" mass="34577">MAAAGETLTVTNPDSQSPRPVSGNRQALILLSDKKDLAVLGNGLQNLGYKIVSTGGTASALKKCWTFDGRVKTLHPNVHGGILARRDQTHHMEALSKHGIGTFDVVGVNLYPFYDKNHKDVLVVVDSEDYPALLEFLKGDKDDQQFRRKLARKAFQHVASYDSAVSEWLWKQTSEEVRWIDDGFRGLLPFPFNSTLGGTAAAPPYLNNKNKASDSQYLRDLDQCTFLVELQLSRPFPSRGSDLSTWEVIGALPYLDRELSPAKYRSFFIPYLWQHKNIFGMYKLLRRHDFSKVLTRLLFGGKKKEK</sequence>
<proteinExistence type="predicted"/>
<name>A0A540KRG1_MALBA</name>
<protein>
    <recommendedName>
        <fullName evidence="2">MGS-like domain-containing protein</fullName>
    </recommendedName>
</protein>
<dbReference type="GO" id="GO:0003937">
    <property type="term" value="F:IMP cyclohydrolase activity"/>
    <property type="evidence" value="ECO:0007669"/>
    <property type="project" value="InterPro"/>
</dbReference>
<dbReference type="CDD" id="cd01421">
    <property type="entry name" value="IMPCH"/>
    <property type="match status" value="1"/>
</dbReference>
<comment type="caution">
    <text evidence="3">The sequence shown here is derived from an EMBL/GenBank/DDBJ whole genome shotgun (WGS) entry which is preliminary data.</text>
</comment>